<accession>A0A0S1SV64</accession>
<accession>A0A0S1SNZ2</accession>
<evidence type="ECO:0000313" key="7">
    <source>
        <dbReference type="EMBL" id="ALM13293.1"/>
    </source>
</evidence>
<dbReference type="NCBIfam" id="TIGR00367">
    <property type="entry name" value="calcium/sodium antiporter"/>
    <property type="match status" value="1"/>
</dbReference>
<feature type="transmembrane region" description="Helical" evidence="5">
    <location>
        <begin position="216"/>
        <end position="235"/>
    </location>
</feature>
<evidence type="ECO:0000313" key="8">
    <source>
        <dbReference type="Proteomes" id="UP000069135"/>
    </source>
</evidence>
<dbReference type="EMBL" id="CP013065">
    <property type="protein sequence ID" value="ALM13293.1"/>
    <property type="molecule type" value="Genomic_DNA"/>
</dbReference>
<evidence type="ECO:0000256" key="1">
    <source>
        <dbReference type="ARBA" id="ARBA00004141"/>
    </source>
</evidence>
<feature type="transmembrane region" description="Helical" evidence="5">
    <location>
        <begin position="255"/>
        <end position="277"/>
    </location>
</feature>
<feature type="domain" description="Sodium/calcium exchanger membrane region" evidence="6">
    <location>
        <begin position="191"/>
        <end position="346"/>
    </location>
</feature>
<accession>A0A0S1SVI3</accession>
<dbReference type="KEGG" id="prf:PeribacterA2_0612"/>
<dbReference type="PATRIC" id="fig|1735161.3.peg.597"/>
<keyword evidence="4 5" id="KW-0472">Membrane</keyword>
<evidence type="ECO:0000259" key="6">
    <source>
        <dbReference type="Pfam" id="PF01699"/>
    </source>
</evidence>
<reference evidence="8" key="1">
    <citation type="submission" date="2015-10" db="EMBL/GenBank/DDBJ databases">
        <title>Analysis of five complete genome sequences for members of the class Peribacteria in the recently recognized Peregrinibacteria bacterial phylum.</title>
        <authorList>
            <person name="Anantharaman K."/>
            <person name="Brown C.T."/>
            <person name="Burstein D."/>
            <person name="Castelle C.J."/>
            <person name="Probst A.J."/>
            <person name="Thomas B.C."/>
            <person name="Williams K.H."/>
            <person name="Banfield J.F."/>
        </authorList>
    </citation>
    <scope>NUCLEOTIDE SEQUENCE [LARGE SCALE GENOMIC DNA]</scope>
</reference>
<dbReference type="PANTHER" id="PTHR10846">
    <property type="entry name" value="SODIUM/POTASSIUM/CALCIUM EXCHANGER"/>
    <property type="match status" value="1"/>
</dbReference>
<accession>A0A0S1SLA5</accession>
<organism evidence="7 8">
    <name type="scientific">Candidatus Peribacter riflensis</name>
    <dbReference type="NCBI Taxonomy" id="1735162"/>
    <lineage>
        <taxon>Bacteria</taxon>
        <taxon>Candidatus Peregrinibacteriota</taxon>
        <taxon>Candidatus Peribacteria</taxon>
        <taxon>Candidatus Peribacterales</taxon>
        <taxon>Candidatus Peribacteraceae</taxon>
        <taxon>Candidatus Peribacter</taxon>
    </lineage>
</organism>
<dbReference type="Gene3D" id="6.10.280.80">
    <property type="entry name" value="NCX, peripheral helical region"/>
    <property type="match status" value="1"/>
</dbReference>
<dbReference type="InterPro" id="IPR004837">
    <property type="entry name" value="NaCa_Exmemb"/>
</dbReference>
<dbReference type="InterPro" id="IPR044880">
    <property type="entry name" value="NCX_ion-bd_dom_sf"/>
</dbReference>
<dbReference type="Proteomes" id="UP000069135">
    <property type="component" value="Chromosome"/>
</dbReference>
<keyword evidence="2 5" id="KW-0812">Transmembrane</keyword>
<feature type="transmembrane region" description="Helical" evidence="5">
    <location>
        <begin position="326"/>
        <end position="347"/>
    </location>
</feature>
<proteinExistence type="predicted"/>
<feature type="transmembrane region" description="Helical" evidence="5">
    <location>
        <begin position="187"/>
        <end position="204"/>
    </location>
</feature>
<keyword evidence="3 5" id="KW-1133">Transmembrane helix</keyword>
<dbReference type="Gene3D" id="1.20.1420.30">
    <property type="entry name" value="NCX, central ion-binding region"/>
    <property type="match status" value="1"/>
</dbReference>
<evidence type="ECO:0000256" key="2">
    <source>
        <dbReference type="ARBA" id="ARBA00022692"/>
    </source>
</evidence>
<feature type="domain" description="Sodium/calcium exchanger membrane region" evidence="6">
    <location>
        <begin position="23"/>
        <end position="169"/>
    </location>
</feature>
<comment type="subcellular location">
    <subcellularLocation>
        <location evidence="1">Membrane</location>
        <topology evidence="1">Multi-pass membrane protein</topology>
    </subcellularLocation>
</comment>
<accession>A0A0S1SBP8</accession>
<feature type="transmembrane region" description="Helical" evidence="5">
    <location>
        <begin position="125"/>
        <end position="144"/>
    </location>
</feature>
<dbReference type="GO" id="GO:0005262">
    <property type="term" value="F:calcium channel activity"/>
    <property type="evidence" value="ECO:0007669"/>
    <property type="project" value="TreeGrafter"/>
</dbReference>
<sequence>MERRGFWKMRQTNGRVRHMFTTLALLIIGFAFLIKGADWLVSGASALARKLGVSDLAIGLTIVAFGTSMPEFMVNMIASLQGNSDIAIGNVVGSNIFNILLILGLSALIAPIIVQRSTTLKEIPFSFLAVLMLLVMANDVFVDGYARSELSRSDGLAFIGFFVIFLIYTMNLPHAGESVATPEATKGTWTSVALIVLGLTGLVLGGKFTVDSAVAIARVLGLSEALIGLTIVAVGTSLPELATSMVAARKKNADIAVGNIVGSNIFNIFWILGVSAVIRPIPFTPAANFDLWVLVAVTVLLFFLIHNGWLLRRIFLWWKQRAHYVIRWWEGAIMVACYCAYIGYIVWRG</sequence>
<feature type="transmembrane region" description="Helical" evidence="5">
    <location>
        <begin position="156"/>
        <end position="175"/>
    </location>
</feature>
<protein>
    <submittedName>
        <fullName evidence="7">Inner membrane protein</fullName>
    </submittedName>
</protein>
<reference evidence="7 8" key="2">
    <citation type="journal article" date="2016" name="PeerJ">
        <title>Analysis of five complete genome sequences for members of the class Peribacteria in the recently recognized Peregrinibacteria bacterial phylum.</title>
        <authorList>
            <person name="Anantharaman K."/>
            <person name="Brown C.T."/>
            <person name="Burstein D."/>
            <person name="Castelle C.J."/>
            <person name="Probst A.J."/>
            <person name="Thomas B.C."/>
            <person name="Williams K.H."/>
            <person name="Banfield J.F."/>
        </authorList>
    </citation>
    <scope>NUCLEOTIDE SEQUENCE [LARGE SCALE GENOMIC DNA]</scope>
    <source>
        <strain evidence="7">RIFOXYD1_FULL_PER-ii_59_16</strain>
    </source>
</reference>
<dbReference type="AlphaFoldDB" id="A0A0S1SV64"/>
<gene>
    <name evidence="7" type="ORF">PeribacterD1_0613</name>
</gene>
<dbReference type="PANTHER" id="PTHR10846:SF8">
    <property type="entry name" value="INNER MEMBRANE PROTEIN YRBG"/>
    <property type="match status" value="1"/>
</dbReference>
<feature type="transmembrane region" description="Helical" evidence="5">
    <location>
        <begin position="289"/>
        <end position="306"/>
    </location>
</feature>
<evidence type="ECO:0000256" key="3">
    <source>
        <dbReference type="ARBA" id="ARBA00022989"/>
    </source>
</evidence>
<name>A0A0S1SV64_9BACT</name>
<dbReference type="GO" id="GO:0005886">
    <property type="term" value="C:plasma membrane"/>
    <property type="evidence" value="ECO:0007669"/>
    <property type="project" value="TreeGrafter"/>
</dbReference>
<feature type="transmembrane region" description="Helical" evidence="5">
    <location>
        <begin position="86"/>
        <end position="113"/>
    </location>
</feature>
<evidence type="ECO:0000256" key="5">
    <source>
        <dbReference type="SAM" id="Phobius"/>
    </source>
</evidence>
<evidence type="ECO:0000256" key="4">
    <source>
        <dbReference type="ARBA" id="ARBA00023136"/>
    </source>
</evidence>
<dbReference type="GO" id="GO:0008273">
    <property type="term" value="F:calcium, potassium:sodium antiporter activity"/>
    <property type="evidence" value="ECO:0007669"/>
    <property type="project" value="TreeGrafter"/>
</dbReference>
<dbReference type="Pfam" id="PF01699">
    <property type="entry name" value="Na_Ca_ex"/>
    <property type="match status" value="2"/>
</dbReference>
<dbReference type="InterPro" id="IPR004481">
    <property type="entry name" value="K/Na/Ca-exchanger"/>
</dbReference>
<dbReference type="GO" id="GO:0006874">
    <property type="term" value="P:intracellular calcium ion homeostasis"/>
    <property type="evidence" value="ECO:0007669"/>
    <property type="project" value="TreeGrafter"/>
</dbReference>
<feature type="transmembrane region" description="Helical" evidence="5">
    <location>
        <begin position="56"/>
        <end position="74"/>
    </location>
</feature>